<feature type="compositionally biased region" description="Polar residues" evidence="1">
    <location>
        <begin position="377"/>
        <end position="404"/>
    </location>
</feature>
<reference evidence="2" key="1">
    <citation type="submission" date="2022-12" db="EMBL/GenBank/DDBJ databases">
        <authorList>
            <person name="Petersen C."/>
        </authorList>
    </citation>
    <scope>NUCLEOTIDE SEQUENCE</scope>
    <source>
        <strain evidence="2">IBT 16125</strain>
    </source>
</reference>
<sequence>MSLQVNDPRSRTRSKSPGRSRERSRSRDSRAPDLDASLEPPRSRARSRSPAVEIAPKSSFSSSSNARDYNDAPRTRSPVEIAPRSSRSAVASRGYDEDDEDEIDRKYKLLKEGRAREERDRENNGRDVIARVPRSSGRYDVEREDGGDEEWRRRRRREDARFEHSDEEEEDLRLVRVRDSRDPRDPRSSKDSLRDSRDLRGSKDSLRDSRDPRSSKDSLRESRDPRELRDSLRDSREYTGRSHQRRPSSPPGRDSRLDDSDGDSDDDSDDGLAYGDSLGSHPSYARPSKYQYTQPTQFHPSQSGAPRQSAHPDPKSSDWAPIPECERPGFVPPASHPSSQAGVPSTMPGGFPTASTYADIPATTAPSFPMPQYAGFPSQQQIPYSQASSGPYTPSHYRTASATDASHPIPGQYAQPVQYQYANVDPNIRYTSKATPVQPYTASPEEQFAKPHEQFTKSRESQPVYPYRYSNEPQFVDKPPPQSQQQQPQHQQLQPQYGHGHSHQQQPQQLVEITPGRGRGRPHSLSVSSANNLAVAGTHSLHAGHPPASPLLEAYHGTYQSISPMPSPIVMPAHDDDISDLEPLDGGTSNSESGRRKKHTRSKSSISEKETRHRSSKEKIKEKEKDRDDRSKDDKHRIRHDRHDSTTSIDRDRERENIVVISPTSGRKRVSFYDAGADATDMQNALNHRTIDNKTIIQILPRLTSDEVLLLRAEYKNRVKMHGKGINLAKHLRLKLGTSSFGKVAYATALGRWESEAYWANCYYQAGTSRRELLIESLIGRSNAAIREIKSCFRDTRYNDSLERCMRSELKADKFRTAVLLALEERRQDEREPVDARLIKQDVGDLHRALVSKEGGETAMINIIVLRSDAHLREMLREYEAVYRVNFARAMIAKSRNLVGETLAHILNGAINRPMRDALLLHQAVRESRTGRERSELLISRLVRLHWEPRHLEQVKAEYRRRYDERLEEAIAEEVMSSTGSSEWGEFCIELARSSA</sequence>
<evidence type="ECO:0000313" key="3">
    <source>
        <dbReference type="Proteomes" id="UP001213681"/>
    </source>
</evidence>
<dbReference type="AlphaFoldDB" id="A0AAD6CD93"/>
<dbReference type="GO" id="GO:0001786">
    <property type="term" value="F:phosphatidylserine binding"/>
    <property type="evidence" value="ECO:0007669"/>
    <property type="project" value="TreeGrafter"/>
</dbReference>
<dbReference type="Proteomes" id="UP001213681">
    <property type="component" value="Unassembled WGS sequence"/>
</dbReference>
<accession>A0AAD6CD93</accession>
<feature type="compositionally biased region" description="Basic and acidic residues" evidence="1">
    <location>
        <begin position="149"/>
        <end position="164"/>
    </location>
</feature>
<feature type="compositionally biased region" description="Low complexity" evidence="1">
    <location>
        <begin position="483"/>
        <end position="509"/>
    </location>
</feature>
<dbReference type="GO" id="GO:0005544">
    <property type="term" value="F:calcium-dependent phospholipid binding"/>
    <property type="evidence" value="ECO:0007669"/>
    <property type="project" value="InterPro"/>
</dbReference>
<organism evidence="2 3">
    <name type="scientific">Penicillium daleae</name>
    <dbReference type="NCBI Taxonomy" id="63821"/>
    <lineage>
        <taxon>Eukaryota</taxon>
        <taxon>Fungi</taxon>
        <taxon>Dikarya</taxon>
        <taxon>Ascomycota</taxon>
        <taxon>Pezizomycotina</taxon>
        <taxon>Eurotiomycetes</taxon>
        <taxon>Eurotiomycetidae</taxon>
        <taxon>Eurotiales</taxon>
        <taxon>Aspergillaceae</taxon>
        <taxon>Penicillium</taxon>
    </lineage>
</organism>
<keyword evidence="3" id="KW-1185">Reference proteome</keyword>
<feature type="region of interest" description="Disordered" evidence="1">
    <location>
        <begin position="566"/>
        <end position="657"/>
    </location>
</feature>
<dbReference type="Gene3D" id="1.10.220.10">
    <property type="entry name" value="Annexin"/>
    <property type="match status" value="3"/>
</dbReference>
<feature type="compositionally biased region" description="Acidic residues" evidence="1">
    <location>
        <begin position="260"/>
        <end position="270"/>
    </location>
</feature>
<evidence type="ECO:0000256" key="1">
    <source>
        <dbReference type="SAM" id="MobiDB-lite"/>
    </source>
</evidence>
<feature type="compositionally biased region" description="Low complexity" evidence="1">
    <location>
        <begin position="82"/>
        <end position="93"/>
    </location>
</feature>
<feature type="compositionally biased region" description="Basic and acidic residues" evidence="1">
    <location>
        <begin position="172"/>
        <end position="240"/>
    </location>
</feature>
<evidence type="ECO:0008006" key="4">
    <source>
        <dbReference type="Google" id="ProtNLM"/>
    </source>
</evidence>
<dbReference type="SUPFAM" id="SSF47874">
    <property type="entry name" value="Annexin"/>
    <property type="match status" value="1"/>
</dbReference>
<evidence type="ECO:0000313" key="2">
    <source>
        <dbReference type="EMBL" id="KAJ5459872.1"/>
    </source>
</evidence>
<protein>
    <recommendedName>
        <fullName evidence="4">Annexin</fullName>
    </recommendedName>
</protein>
<dbReference type="GO" id="GO:0005509">
    <property type="term" value="F:calcium ion binding"/>
    <property type="evidence" value="ECO:0007669"/>
    <property type="project" value="InterPro"/>
</dbReference>
<proteinExistence type="predicted"/>
<dbReference type="PANTHER" id="PTHR10502:SF107">
    <property type="entry name" value="ANNEXIN ANXC4 (AFU_ORTHOLOGUE AFUA_3G07020)"/>
    <property type="match status" value="1"/>
</dbReference>
<comment type="caution">
    <text evidence="2">The sequence shown here is derived from an EMBL/GenBank/DDBJ whole genome shotgun (WGS) entry which is preliminary data.</text>
</comment>
<name>A0AAD6CD93_9EURO</name>
<dbReference type="GO" id="GO:0005737">
    <property type="term" value="C:cytoplasm"/>
    <property type="evidence" value="ECO:0007669"/>
    <property type="project" value="TreeGrafter"/>
</dbReference>
<feature type="compositionally biased region" description="Low complexity" evidence="1">
    <location>
        <begin position="271"/>
        <end position="280"/>
    </location>
</feature>
<dbReference type="GO" id="GO:0005634">
    <property type="term" value="C:nucleus"/>
    <property type="evidence" value="ECO:0007669"/>
    <property type="project" value="TreeGrafter"/>
</dbReference>
<dbReference type="RefSeq" id="XP_056768914.1">
    <property type="nucleotide sequence ID" value="XM_056904807.1"/>
</dbReference>
<dbReference type="InterPro" id="IPR037104">
    <property type="entry name" value="Annexin_sf"/>
</dbReference>
<feature type="compositionally biased region" description="Basic and acidic residues" evidence="1">
    <location>
        <begin position="19"/>
        <end position="33"/>
    </location>
</feature>
<reference evidence="2" key="2">
    <citation type="journal article" date="2023" name="IMA Fungus">
        <title>Comparative genomic study of the Penicillium genus elucidates a diverse pangenome and 15 lateral gene transfer events.</title>
        <authorList>
            <person name="Petersen C."/>
            <person name="Sorensen T."/>
            <person name="Nielsen M.R."/>
            <person name="Sondergaard T.E."/>
            <person name="Sorensen J.L."/>
            <person name="Fitzpatrick D.A."/>
            <person name="Frisvad J.C."/>
            <person name="Nielsen K.L."/>
        </authorList>
    </citation>
    <scope>NUCLEOTIDE SEQUENCE</scope>
    <source>
        <strain evidence="2">IBT 16125</strain>
    </source>
</reference>
<feature type="compositionally biased region" description="Basic and acidic residues" evidence="1">
    <location>
        <begin position="447"/>
        <end position="460"/>
    </location>
</feature>
<feature type="region of interest" description="Disordered" evidence="1">
    <location>
        <begin position="1"/>
        <end position="414"/>
    </location>
</feature>
<feature type="compositionally biased region" description="Basic and acidic residues" evidence="1">
    <location>
        <begin position="103"/>
        <end position="129"/>
    </location>
</feature>
<feature type="compositionally biased region" description="Basic and acidic residues" evidence="1">
    <location>
        <begin position="606"/>
        <end position="657"/>
    </location>
</feature>
<dbReference type="GO" id="GO:0005886">
    <property type="term" value="C:plasma membrane"/>
    <property type="evidence" value="ECO:0007669"/>
    <property type="project" value="TreeGrafter"/>
</dbReference>
<feature type="compositionally biased region" description="Polar residues" evidence="1">
    <location>
        <begin position="290"/>
        <end position="306"/>
    </location>
</feature>
<dbReference type="GO" id="GO:0012506">
    <property type="term" value="C:vesicle membrane"/>
    <property type="evidence" value="ECO:0007669"/>
    <property type="project" value="TreeGrafter"/>
</dbReference>
<feature type="compositionally biased region" description="Polar residues" evidence="1">
    <location>
        <begin position="430"/>
        <end position="441"/>
    </location>
</feature>
<dbReference type="EMBL" id="JAPVEA010000002">
    <property type="protein sequence ID" value="KAJ5459872.1"/>
    <property type="molecule type" value="Genomic_DNA"/>
</dbReference>
<gene>
    <name evidence="2" type="ORF">N7458_001424</name>
</gene>
<dbReference type="GeneID" id="81595050"/>
<dbReference type="PANTHER" id="PTHR10502">
    <property type="entry name" value="ANNEXIN"/>
    <property type="match status" value="1"/>
</dbReference>
<feature type="region of interest" description="Disordered" evidence="1">
    <location>
        <begin position="430"/>
        <end position="528"/>
    </location>
</feature>